<protein>
    <submittedName>
        <fullName evidence="1">Uncharacterized protein</fullName>
    </submittedName>
</protein>
<dbReference type="EMBL" id="GBXM01106266">
    <property type="protein sequence ID" value="JAH02311.1"/>
    <property type="molecule type" value="Transcribed_RNA"/>
</dbReference>
<reference evidence="1" key="1">
    <citation type="submission" date="2014-11" db="EMBL/GenBank/DDBJ databases">
        <authorList>
            <person name="Amaro Gonzalez C."/>
        </authorList>
    </citation>
    <scope>NUCLEOTIDE SEQUENCE</scope>
</reference>
<dbReference type="AlphaFoldDB" id="A0A0E9PCE0"/>
<proteinExistence type="predicted"/>
<reference evidence="1" key="2">
    <citation type="journal article" date="2015" name="Fish Shellfish Immunol.">
        <title>Early steps in the European eel (Anguilla anguilla)-Vibrio vulnificus interaction in the gills: Role of the RtxA13 toxin.</title>
        <authorList>
            <person name="Callol A."/>
            <person name="Pajuelo D."/>
            <person name="Ebbesson L."/>
            <person name="Teles M."/>
            <person name="MacKenzie S."/>
            <person name="Amaro C."/>
        </authorList>
    </citation>
    <scope>NUCLEOTIDE SEQUENCE</scope>
</reference>
<evidence type="ECO:0000313" key="1">
    <source>
        <dbReference type="EMBL" id="JAH02311.1"/>
    </source>
</evidence>
<organism evidence="1">
    <name type="scientific">Anguilla anguilla</name>
    <name type="common">European freshwater eel</name>
    <name type="synonym">Muraena anguilla</name>
    <dbReference type="NCBI Taxonomy" id="7936"/>
    <lineage>
        <taxon>Eukaryota</taxon>
        <taxon>Metazoa</taxon>
        <taxon>Chordata</taxon>
        <taxon>Craniata</taxon>
        <taxon>Vertebrata</taxon>
        <taxon>Euteleostomi</taxon>
        <taxon>Actinopterygii</taxon>
        <taxon>Neopterygii</taxon>
        <taxon>Teleostei</taxon>
        <taxon>Anguilliformes</taxon>
        <taxon>Anguillidae</taxon>
        <taxon>Anguilla</taxon>
    </lineage>
</organism>
<accession>A0A0E9PCE0</accession>
<name>A0A0E9PCE0_ANGAN</name>
<sequence length="17" mass="1971">MKATSRAVNVPCLRRIR</sequence>